<proteinExistence type="predicted"/>
<reference evidence="2 3" key="1">
    <citation type="submission" date="2022-03" db="EMBL/GenBank/DDBJ databases">
        <authorList>
            <person name="Nunn A."/>
            <person name="Chopra R."/>
            <person name="Nunn A."/>
            <person name="Contreras Garrido A."/>
        </authorList>
    </citation>
    <scope>NUCLEOTIDE SEQUENCE [LARGE SCALE GENOMIC DNA]</scope>
</reference>
<dbReference type="Pfam" id="PF08268">
    <property type="entry name" value="FBA_3"/>
    <property type="match status" value="2"/>
</dbReference>
<sequence length="237" mass="27318">MTLFSDISRPVNGFICFICAASISVCNPTTRQIVKLPKVRLETVGLPKGRPFGYGKQKKEELDGRDMYARLGYDPVEDQYKVLCVMIDVGYYNRVVEQEHFVCTVRSSEKREWRKIENTTRGGVDHYDDAEMIRLWILEDAEKQEWSSMTFDFSSGWATSLLGTYVLSEGVTHTGELMVFHPPCLKSCKPFWVFFCDLNRESVRKVEVQGMEKADLGRNRYGQLLGYPGHVENIRFL</sequence>
<dbReference type="InterPro" id="IPR013187">
    <property type="entry name" value="F-box-assoc_dom_typ3"/>
</dbReference>
<gene>
    <name evidence="2" type="ORF">TAV2_LOCUS18714</name>
</gene>
<feature type="domain" description="F-box associated beta-propeller type 3" evidence="1">
    <location>
        <begin position="128"/>
        <end position="215"/>
    </location>
</feature>
<evidence type="ECO:0000313" key="3">
    <source>
        <dbReference type="Proteomes" id="UP000836841"/>
    </source>
</evidence>
<organism evidence="2 3">
    <name type="scientific">Thlaspi arvense</name>
    <name type="common">Field penny-cress</name>
    <dbReference type="NCBI Taxonomy" id="13288"/>
    <lineage>
        <taxon>Eukaryota</taxon>
        <taxon>Viridiplantae</taxon>
        <taxon>Streptophyta</taxon>
        <taxon>Embryophyta</taxon>
        <taxon>Tracheophyta</taxon>
        <taxon>Spermatophyta</taxon>
        <taxon>Magnoliopsida</taxon>
        <taxon>eudicotyledons</taxon>
        <taxon>Gunneridae</taxon>
        <taxon>Pentapetalae</taxon>
        <taxon>rosids</taxon>
        <taxon>malvids</taxon>
        <taxon>Brassicales</taxon>
        <taxon>Brassicaceae</taxon>
        <taxon>Thlaspideae</taxon>
        <taxon>Thlaspi</taxon>
    </lineage>
</organism>
<protein>
    <recommendedName>
        <fullName evidence="1">F-box associated beta-propeller type 3 domain-containing protein</fullName>
    </recommendedName>
</protein>
<feature type="domain" description="F-box associated beta-propeller type 3" evidence="1">
    <location>
        <begin position="6"/>
        <end position="120"/>
    </location>
</feature>
<name>A0AAU9STM6_THLAR</name>
<dbReference type="Proteomes" id="UP000836841">
    <property type="component" value="Chromosome 6"/>
</dbReference>
<evidence type="ECO:0000313" key="2">
    <source>
        <dbReference type="EMBL" id="CAH2072138.1"/>
    </source>
</evidence>
<keyword evidence="3" id="KW-1185">Reference proteome</keyword>
<dbReference type="AlphaFoldDB" id="A0AAU9STM6"/>
<dbReference type="EMBL" id="OU466862">
    <property type="protein sequence ID" value="CAH2072138.1"/>
    <property type="molecule type" value="Genomic_DNA"/>
</dbReference>
<evidence type="ECO:0000259" key="1">
    <source>
        <dbReference type="Pfam" id="PF08268"/>
    </source>
</evidence>
<dbReference type="PANTHER" id="PTHR31111">
    <property type="entry name" value="BNAA05G37150D PROTEIN-RELATED"/>
    <property type="match status" value="1"/>
</dbReference>
<dbReference type="PANTHER" id="PTHR31111:SF98">
    <property type="entry name" value="F-BOX ASSOCIATED UBIQUITINATION EFFECTOR FAMILY PROTEIN-RELATED"/>
    <property type="match status" value="1"/>
</dbReference>
<accession>A0AAU9STM6</accession>